<sequence>MNVDEPADLHAPVESISEGHTPFDTYLPPPEYSPVPDSPTHSLESEHASKRARVDDVEDEDNLPAGQFCEHFSDPAATVIGAAKTDFELHRDGMNATDSMPFSPFADEEEWELSEWLMKNLGQNCIDEYLSLPITRNRTQPSFHNTRAFLQKIDELPTGPEWTCKKVCVMGNLTGEDDQPLTEELELWTRDPLEYHAGSCHIYNEMWTGDWWWQTQEKLPNGAVIAPVILALDKTKLSQFHGDKSVWPVYLTIGNISKETRCASSSRAMILIGYLPVTKLTCFSDKSRSLAGYCLFHHCMSLLLVPLVDAATNGVDMVCTDTFICRVFPIVASYVADYPEQCLVACCSENSCPWCTVDPKRCGKLLDTLEWCDPEETYETLQKQKNGLQPAVFEEENLCAMYKPFWHDLPHCNIFSCFTPDLLHQLHKGVFKDHLVSWCMTLVSEKEMDACFKALAGYPELRHFKKGVSIVTQWTGTEHKEMQCVFVALLVGAVPPKVLTVVRVLLDFIYLAQFCLHTSTSLARLDTCLKLFHEHKDVLIDFKVHMHFNISKLHSLQHYVNAIQLYGMADSFNTELPERLHIDYAKEAYRASNRCDYEEQMALWLQRQEAIFR</sequence>
<reference evidence="2 3" key="1">
    <citation type="journal article" date="2018" name="Sci. Rep.">
        <title>Genome sequence of the cauliflower mushroom Sparassis crispa (Hanabiratake) and its association with beneficial usage.</title>
        <authorList>
            <person name="Kiyama R."/>
            <person name="Furutani Y."/>
            <person name="Kawaguchi K."/>
            <person name="Nakanishi T."/>
        </authorList>
    </citation>
    <scope>NUCLEOTIDE SEQUENCE [LARGE SCALE GENOMIC DNA]</scope>
</reference>
<feature type="compositionally biased region" description="Basic and acidic residues" evidence="1">
    <location>
        <begin position="43"/>
        <end position="55"/>
    </location>
</feature>
<name>A0A401GRC8_9APHY</name>
<feature type="region of interest" description="Disordered" evidence="1">
    <location>
        <begin position="1"/>
        <end position="58"/>
    </location>
</feature>
<evidence type="ECO:0000256" key="1">
    <source>
        <dbReference type="SAM" id="MobiDB-lite"/>
    </source>
</evidence>
<protein>
    <recommendedName>
        <fullName evidence="4">CxC2-like cysteine cluster KDZ transposase-associated domain-containing protein</fullName>
    </recommendedName>
</protein>
<keyword evidence="3" id="KW-1185">Reference proteome</keyword>
<dbReference type="Proteomes" id="UP000287166">
    <property type="component" value="Unassembled WGS sequence"/>
</dbReference>
<accession>A0A401GRC8</accession>
<dbReference type="InterPro" id="IPR041078">
    <property type="entry name" value="Plavaka"/>
</dbReference>
<evidence type="ECO:0000313" key="3">
    <source>
        <dbReference type="Proteomes" id="UP000287166"/>
    </source>
</evidence>
<comment type="caution">
    <text evidence="2">The sequence shown here is derived from an EMBL/GenBank/DDBJ whole genome shotgun (WGS) entry which is preliminary data.</text>
</comment>
<dbReference type="AlphaFoldDB" id="A0A401GRC8"/>
<gene>
    <name evidence="2" type="ORF">SCP_0602520</name>
</gene>
<proteinExistence type="predicted"/>
<dbReference type="InParanoid" id="A0A401GRC8"/>
<dbReference type="GeneID" id="38781191"/>
<organism evidence="2 3">
    <name type="scientific">Sparassis crispa</name>
    <dbReference type="NCBI Taxonomy" id="139825"/>
    <lineage>
        <taxon>Eukaryota</taxon>
        <taxon>Fungi</taxon>
        <taxon>Dikarya</taxon>
        <taxon>Basidiomycota</taxon>
        <taxon>Agaricomycotina</taxon>
        <taxon>Agaricomycetes</taxon>
        <taxon>Polyporales</taxon>
        <taxon>Sparassidaceae</taxon>
        <taxon>Sparassis</taxon>
    </lineage>
</organism>
<dbReference type="Pfam" id="PF18759">
    <property type="entry name" value="Plavaka"/>
    <property type="match status" value="2"/>
</dbReference>
<feature type="compositionally biased region" description="Pro residues" evidence="1">
    <location>
        <begin position="27"/>
        <end position="37"/>
    </location>
</feature>
<evidence type="ECO:0000313" key="2">
    <source>
        <dbReference type="EMBL" id="GBE84274.1"/>
    </source>
</evidence>
<dbReference type="EMBL" id="BFAD01000006">
    <property type="protein sequence ID" value="GBE84274.1"/>
    <property type="molecule type" value="Genomic_DNA"/>
</dbReference>
<dbReference type="RefSeq" id="XP_027615187.1">
    <property type="nucleotide sequence ID" value="XM_027759386.1"/>
</dbReference>
<evidence type="ECO:0008006" key="4">
    <source>
        <dbReference type="Google" id="ProtNLM"/>
    </source>
</evidence>
<dbReference type="OrthoDB" id="2418900at2759"/>
<dbReference type="STRING" id="139825.A0A401GRC8"/>